<sequence length="652" mass="74334">MSAGNSGPSAGSPCFFSDRFAMDERRAHAIERLRAAAAQRERNLEHFVKELQHAMKELHVPLADRSFRSKFSRNYRVLFQANPNGYRVEVLESVLDLSAEIWVNRRIHYITGLAMRKGYFLQQRLTELFAALSEDGLRVRQELRQMLQDLDQAWMEFEKHYIMDLIDIEAEARQPLAEAVNLELALREAEEKREANNEEVPPLRRRLALHGWPNVEEAACEDLQRPDGLPRSSMPSISTVSQWFARRSSAHPDTSLGIEQLATSASSASSSACRPSERDGDCTGRLERREKIKDLLAKVCEVNACANYRGRGRPKMSYQVLESAADEFLECQAAGAETHAEALAVREALAKHVLTGFLHLRSYLFDIRGRMLEIDPQLRNNSKLQNCLVAWEDAWELGARFLRPKDVLNALCSLSVRLGHLQRDHESFAQMVDSQEAELFLVLPRLVLLCALASPEVSSPFTAAMLPEQFEERVSSLLGLCFSRGTRRSSEWDELLSKFQEIEKDCSWKQLVRYALKGPSSAEDETLKVFLTELEALTFDLTRRRPEDWNSCSSLLLRCAQAVLDLQTSVPRPMTGPIRSVRHDATTRDVYTCERMRGLGVLACLMFGRVKAFVLSYPLIHYDLIRFRFSLHFGEMRMWQDSKTDSGEEVLT</sequence>
<dbReference type="EMBL" id="CAXAMN010013224">
    <property type="protein sequence ID" value="CAK9040160.1"/>
    <property type="molecule type" value="Genomic_DNA"/>
</dbReference>
<protein>
    <submittedName>
        <fullName evidence="1">Uncharacterized protein</fullName>
    </submittedName>
</protein>
<keyword evidence="2" id="KW-1185">Reference proteome</keyword>
<evidence type="ECO:0000313" key="1">
    <source>
        <dbReference type="EMBL" id="CAK9040160.1"/>
    </source>
</evidence>
<evidence type="ECO:0000313" key="2">
    <source>
        <dbReference type="Proteomes" id="UP001642484"/>
    </source>
</evidence>
<comment type="caution">
    <text evidence="1">The sequence shown here is derived from an EMBL/GenBank/DDBJ whole genome shotgun (WGS) entry which is preliminary data.</text>
</comment>
<name>A0ABP0LPQ3_9DINO</name>
<reference evidence="1 2" key="1">
    <citation type="submission" date="2024-02" db="EMBL/GenBank/DDBJ databases">
        <authorList>
            <person name="Chen Y."/>
            <person name="Shah S."/>
            <person name="Dougan E. K."/>
            <person name="Thang M."/>
            <person name="Chan C."/>
        </authorList>
    </citation>
    <scope>NUCLEOTIDE SEQUENCE [LARGE SCALE GENOMIC DNA]</scope>
</reference>
<gene>
    <name evidence="1" type="ORF">CCMP2556_LOCUS21665</name>
</gene>
<dbReference type="Proteomes" id="UP001642484">
    <property type="component" value="Unassembled WGS sequence"/>
</dbReference>
<accession>A0ABP0LPQ3</accession>
<organism evidence="1 2">
    <name type="scientific">Durusdinium trenchii</name>
    <dbReference type="NCBI Taxonomy" id="1381693"/>
    <lineage>
        <taxon>Eukaryota</taxon>
        <taxon>Sar</taxon>
        <taxon>Alveolata</taxon>
        <taxon>Dinophyceae</taxon>
        <taxon>Suessiales</taxon>
        <taxon>Symbiodiniaceae</taxon>
        <taxon>Durusdinium</taxon>
    </lineage>
</organism>
<proteinExistence type="predicted"/>